<dbReference type="Pfam" id="PF04116">
    <property type="entry name" value="FA_hydroxylase"/>
    <property type="match status" value="1"/>
</dbReference>
<dbReference type="GO" id="GO:0016491">
    <property type="term" value="F:oxidoreductase activity"/>
    <property type="evidence" value="ECO:0007669"/>
    <property type="project" value="InterPro"/>
</dbReference>
<comment type="caution">
    <text evidence="7">The sequence shown here is derived from an EMBL/GenBank/DDBJ whole genome shotgun (WGS) entry which is preliminary data.</text>
</comment>
<evidence type="ECO:0000256" key="5">
    <source>
        <dbReference type="SAM" id="Phobius"/>
    </source>
</evidence>
<evidence type="ECO:0000256" key="3">
    <source>
        <dbReference type="ARBA" id="ARBA00022989"/>
    </source>
</evidence>
<dbReference type="InterPro" id="IPR006694">
    <property type="entry name" value="Fatty_acid_hydroxylase"/>
</dbReference>
<dbReference type="GO" id="GO:0005506">
    <property type="term" value="F:iron ion binding"/>
    <property type="evidence" value="ECO:0007669"/>
    <property type="project" value="InterPro"/>
</dbReference>
<dbReference type="EMBL" id="SGUG01000008">
    <property type="protein sequence ID" value="MDG0862239.1"/>
    <property type="molecule type" value="Genomic_DNA"/>
</dbReference>
<keyword evidence="3 5" id="KW-1133">Transmembrane helix</keyword>
<proteinExistence type="predicted"/>
<dbReference type="Proteomes" id="UP001152766">
    <property type="component" value="Unassembled WGS sequence"/>
</dbReference>
<gene>
    <name evidence="7" type="ORF">EXJ73_07100</name>
</gene>
<evidence type="ECO:0000313" key="7">
    <source>
        <dbReference type="EMBL" id="MDG0862239.1"/>
    </source>
</evidence>
<feature type="transmembrane region" description="Helical" evidence="5">
    <location>
        <begin position="123"/>
        <end position="149"/>
    </location>
</feature>
<comment type="subcellular location">
    <subcellularLocation>
        <location evidence="1">Membrane</location>
    </subcellularLocation>
</comment>
<evidence type="ECO:0000313" key="8">
    <source>
        <dbReference type="Proteomes" id="UP001152766"/>
    </source>
</evidence>
<dbReference type="GO" id="GO:0016020">
    <property type="term" value="C:membrane"/>
    <property type="evidence" value="ECO:0007669"/>
    <property type="project" value="UniProtKB-SubCell"/>
</dbReference>
<evidence type="ECO:0000256" key="2">
    <source>
        <dbReference type="ARBA" id="ARBA00022692"/>
    </source>
</evidence>
<keyword evidence="4 5" id="KW-0472">Membrane</keyword>
<feature type="transmembrane region" description="Helical" evidence="5">
    <location>
        <begin position="81"/>
        <end position="103"/>
    </location>
</feature>
<sequence length="325" mass="36962">MIDWISNAFDAAQLALYESFVQPIVFGLGFGNLLEDAFDATGWLLWGLIQVAVLLLGIGLLERRWPVEPVTDRGAVRTDVLYTLIHRLGLVRLAMFFAVQPAWDGVAGQLRLAGLPTWQLDALWPGVTDIAWVSLVLYLVVFDFVGYWLHRWQHQFNWWWALHSLHHSQRQMTMWSDDRNHLLDDVLIATAFALLARLIGVEPGQFVAITVVTQLLQSLQHANARIGFGAFGERLLISPRFHRRHHSIGIGHESEGRGTLGGHNFGVLLPWWDMLFRTADFEPRFDATGVRDQLPEEGAHDYGHGFWHQQWLGLSRLFASFGKTA</sequence>
<keyword evidence="8" id="KW-1185">Reference proteome</keyword>
<dbReference type="AlphaFoldDB" id="A0A9X4LGC3"/>
<dbReference type="GO" id="GO:0008610">
    <property type="term" value="P:lipid biosynthetic process"/>
    <property type="evidence" value="ECO:0007669"/>
    <property type="project" value="InterPro"/>
</dbReference>
<protein>
    <submittedName>
        <fullName evidence="7">Fatty acid hydroxylase family protein</fullName>
    </submittedName>
</protein>
<feature type="transmembrane region" description="Helical" evidence="5">
    <location>
        <begin position="43"/>
        <end position="61"/>
    </location>
</feature>
<feature type="domain" description="Fatty acid hydroxylase" evidence="6">
    <location>
        <begin position="136"/>
        <end position="278"/>
    </location>
</feature>
<reference evidence="7" key="1">
    <citation type="submission" date="2019-02" db="EMBL/GenBank/DDBJ databases">
        <title>Draft genome of the type strain Pelomonas aquatica CCUG 52575T.</title>
        <authorList>
            <person name="Gomila M."/>
            <person name="Lalucat J."/>
        </authorList>
    </citation>
    <scope>NUCLEOTIDE SEQUENCE</scope>
    <source>
        <strain evidence="7">CCUG 52575</strain>
    </source>
</reference>
<evidence type="ECO:0000256" key="4">
    <source>
        <dbReference type="ARBA" id="ARBA00023136"/>
    </source>
</evidence>
<dbReference type="RefSeq" id="WP_268151585.1">
    <property type="nucleotide sequence ID" value="NZ_JAPPUW010000012.1"/>
</dbReference>
<dbReference type="InterPro" id="IPR050307">
    <property type="entry name" value="Sterol_Desaturase_Related"/>
</dbReference>
<organism evidence="7 8">
    <name type="scientific">Pelomonas aquatica</name>
    <dbReference type="NCBI Taxonomy" id="431058"/>
    <lineage>
        <taxon>Bacteria</taxon>
        <taxon>Pseudomonadati</taxon>
        <taxon>Pseudomonadota</taxon>
        <taxon>Betaproteobacteria</taxon>
        <taxon>Burkholderiales</taxon>
        <taxon>Sphaerotilaceae</taxon>
        <taxon>Roseateles</taxon>
    </lineage>
</organism>
<accession>A0A9X4LGC3</accession>
<evidence type="ECO:0000256" key="1">
    <source>
        <dbReference type="ARBA" id="ARBA00004370"/>
    </source>
</evidence>
<keyword evidence="2 5" id="KW-0812">Transmembrane</keyword>
<name>A0A9X4LGC3_9BURK</name>
<evidence type="ECO:0000259" key="6">
    <source>
        <dbReference type="Pfam" id="PF04116"/>
    </source>
</evidence>
<dbReference type="PANTHER" id="PTHR11863">
    <property type="entry name" value="STEROL DESATURASE"/>
    <property type="match status" value="1"/>
</dbReference>